<dbReference type="PANTHER" id="PTHR43798">
    <property type="entry name" value="MONOACYLGLYCEROL LIPASE"/>
    <property type="match status" value="1"/>
</dbReference>
<dbReference type="Gene3D" id="3.40.50.1820">
    <property type="entry name" value="alpha/beta hydrolase"/>
    <property type="match status" value="1"/>
</dbReference>
<dbReference type="GO" id="GO:0016020">
    <property type="term" value="C:membrane"/>
    <property type="evidence" value="ECO:0007669"/>
    <property type="project" value="TreeGrafter"/>
</dbReference>
<dbReference type="AlphaFoldDB" id="A0A381X8B1"/>
<dbReference type="PANTHER" id="PTHR43798:SF33">
    <property type="entry name" value="HYDROLASE, PUTATIVE (AFU_ORTHOLOGUE AFUA_2G14860)-RELATED"/>
    <property type="match status" value="1"/>
</dbReference>
<dbReference type="InterPro" id="IPR000073">
    <property type="entry name" value="AB_hydrolase_1"/>
</dbReference>
<feature type="domain" description="AB hydrolase-1" evidence="1">
    <location>
        <begin position="16"/>
        <end position="250"/>
    </location>
</feature>
<sequence>MDLSPYFREAGSGEGVVCLHSNASTSAQWRSLMERLSSRFHVFAPDSLGAGKSPAWPTGQAVGLSDEVALLDPVFTHAGSPLSLVGHSYGGAVALIAALAHPKMVRALVLYEPTLFSLLEEEAPGQDAANGIREAATDAAAAIDADNPSAAAARFIDYWMGDGMWDKMPESRQAVVAATMSNVRGWFHALFDDSTPLQAFRTLKVPVLYMVGAKSPPSSRGVARLLTGVLPKVTMIEFPEFGHMGPVTHPEQVNEAIVKFLEEGSISGLIDTYMDT</sequence>
<evidence type="ECO:0000313" key="2">
    <source>
        <dbReference type="EMBL" id="SVA60407.1"/>
    </source>
</evidence>
<dbReference type="InterPro" id="IPR000639">
    <property type="entry name" value="Epox_hydrolase-like"/>
</dbReference>
<dbReference type="EMBL" id="UINC01014104">
    <property type="protein sequence ID" value="SVA60407.1"/>
    <property type="molecule type" value="Genomic_DNA"/>
</dbReference>
<reference evidence="2" key="1">
    <citation type="submission" date="2018-05" db="EMBL/GenBank/DDBJ databases">
        <authorList>
            <person name="Lanie J.A."/>
            <person name="Ng W.-L."/>
            <person name="Kazmierczak K.M."/>
            <person name="Andrzejewski T.M."/>
            <person name="Davidsen T.M."/>
            <person name="Wayne K.J."/>
            <person name="Tettelin H."/>
            <person name="Glass J.I."/>
            <person name="Rusch D."/>
            <person name="Podicherti R."/>
            <person name="Tsui H.-C.T."/>
            <person name="Winkler M.E."/>
        </authorList>
    </citation>
    <scope>NUCLEOTIDE SEQUENCE</scope>
</reference>
<gene>
    <name evidence="2" type="ORF">METZ01_LOCUS113261</name>
</gene>
<organism evidence="2">
    <name type="scientific">marine metagenome</name>
    <dbReference type="NCBI Taxonomy" id="408172"/>
    <lineage>
        <taxon>unclassified sequences</taxon>
        <taxon>metagenomes</taxon>
        <taxon>ecological metagenomes</taxon>
    </lineage>
</organism>
<accession>A0A381X8B1</accession>
<dbReference type="GO" id="GO:0003824">
    <property type="term" value="F:catalytic activity"/>
    <property type="evidence" value="ECO:0007669"/>
    <property type="project" value="InterPro"/>
</dbReference>
<name>A0A381X8B1_9ZZZZ</name>
<dbReference type="SUPFAM" id="SSF53474">
    <property type="entry name" value="alpha/beta-Hydrolases"/>
    <property type="match status" value="1"/>
</dbReference>
<dbReference type="PRINTS" id="PR00111">
    <property type="entry name" value="ABHYDROLASE"/>
</dbReference>
<dbReference type="InterPro" id="IPR050266">
    <property type="entry name" value="AB_hydrolase_sf"/>
</dbReference>
<dbReference type="PRINTS" id="PR00412">
    <property type="entry name" value="EPOXHYDRLASE"/>
</dbReference>
<dbReference type="Pfam" id="PF00561">
    <property type="entry name" value="Abhydrolase_1"/>
    <property type="match status" value="1"/>
</dbReference>
<protein>
    <recommendedName>
        <fullName evidence="1">AB hydrolase-1 domain-containing protein</fullName>
    </recommendedName>
</protein>
<proteinExistence type="predicted"/>
<evidence type="ECO:0000259" key="1">
    <source>
        <dbReference type="Pfam" id="PF00561"/>
    </source>
</evidence>
<dbReference type="InterPro" id="IPR029058">
    <property type="entry name" value="AB_hydrolase_fold"/>
</dbReference>